<dbReference type="SUPFAM" id="SSF103473">
    <property type="entry name" value="MFS general substrate transporter"/>
    <property type="match status" value="1"/>
</dbReference>
<evidence type="ECO:0000256" key="1">
    <source>
        <dbReference type="ARBA" id="ARBA00004651"/>
    </source>
</evidence>
<dbReference type="OrthoDB" id="9814303at2"/>
<dbReference type="PROSITE" id="PS50850">
    <property type="entry name" value="MFS"/>
    <property type="match status" value="1"/>
</dbReference>
<keyword evidence="5 8" id="KW-0812">Transmembrane</keyword>
<dbReference type="InterPro" id="IPR011701">
    <property type="entry name" value="MFS"/>
</dbReference>
<evidence type="ECO:0000256" key="6">
    <source>
        <dbReference type="ARBA" id="ARBA00022989"/>
    </source>
</evidence>
<dbReference type="Pfam" id="PF07690">
    <property type="entry name" value="MFS_1"/>
    <property type="match status" value="1"/>
</dbReference>
<organism evidence="10 11">
    <name type="scientific">Corynebacterium imitans</name>
    <dbReference type="NCBI Taxonomy" id="156978"/>
    <lineage>
        <taxon>Bacteria</taxon>
        <taxon>Bacillati</taxon>
        <taxon>Actinomycetota</taxon>
        <taxon>Actinomycetes</taxon>
        <taxon>Mycobacteriales</taxon>
        <taxon>Corynebacteriaceae</taxon>
        <taxon>Corynebacterium</taxon>
    </lineage>
</organism>
<evidence type="ECO:0000256" key="7">
    <source>
        <dbReference type="ARBA" id="ARBA00023136"/>
    </source>
</evidence>
<comment type="subcellular location">
    <subcellularLocation>
        <location evidence="1">Cell membrane</location>
        <topology evidence="1">Multi-pass membrane protein</topology>
    </subcellularLocation>
</comment>
<feature type="transmembrane region" description="Helical" evidence="8">
    <location>
        <begin position="343"/>
        <end position="362"/>
    </location>
</feature>
<proteinExistence type="inferred from homology"/>
<dbReference type="AlphaFoldDB" id="A0A240AUK2"/>
<protein>
    <submittedName>
        <fullName evidence="10">Major facilitator superfamily permease</fullName>
    </submittedName>
</protein>
<dbReference type="InterPro" id="IPR004812">
    <property type="entry name" value="Efflux_drug-R_Bcr/CmlA"/>
</dbReference>
<feature type="transmembrane region" description="Helical" evidence="8">
    <location>
        <begin position="250"/>
        <end position="269"/>
    </location>
</feature>
<keyword evidence="4" id="KW-1003">Cell membrane</keyword>
<name>A0A240AUK2_9CORY</name>
<feature type="transmembrane region" description="Helical" evidence="8">
    <location>
        <begin position="281"/>
        <end position="301"/>
    </location>
</feature>
<dbReference type="EMBL" id="LT906467">
    <property type="protein sequence ID" value="SNV87112.1"/>
    <property type="molecule type" value="Genomic_DNA"/>
</dbReference>
<gene>
    <name evidence="10" type="primary">bcr</name>
    <name evidence="10" type="ORF">SAMEA4535761_02364</name>
</gene>
<feature type="transmembrane region" description="Helical" evidence="8">
    <location>
        <begin position="48"/>
        <end position="67"/>
    </location>
</feature>
<dbReference type="InterPro" id="IPR036259">
    <property type="entry name" value="MFS_trans_sf"/>
</dbReference>
<sequence>MVPAVQKLSPGLLVALAFFSSVAPFGIDMYLPAMPTITEELGTTPAIAQLTISGFMLGMALGNLVFGAISDSTGRKSPIVAASAVFLAASVACALAPGIWPLIVARFIQGLAAGCLEAVSRAVVPDVSHGKQAARAFSGLMALTGFVPAIAPIIGGTMLPVVGWRGVFWLLVALNVIQAILAFRMPETLPEEKRSAGVLRSMFPRMWLCLRRPAFVGYMLAGSLGFGALFAYIAASPLVLQSQLGLGSTAYGLIFGGMALLIPVSNTLNMRALRAKHPRSLLVGALLIDACVALILLTFALTTPTLWALPFFAVLSLMGGFIMANASALAVEEVRDIGTGAGSGALGFCQFIIAAAMPPLVALGANHMLSMALGTLGCAVLAAAAVLGLTKQREFK</sequence>
<feature type="domain" description="Major facilitator superfamily (MFS) profile" evidence="9">
    <location>
        <begin position="12"/>
        <end position="394"/>
    </location>
</feature>
<feature type="transmembrane region" description="Helical" evidence="8">
    <location>
        <begin position="307"/>
        <end position="331"/>
    </location>
</feature>
<evidence type="ECO:0000313" key="11">
    <source>
        <dbReference type="Proteomes" id="UP000215374"/>
    </source>
</evidence>
<feature type="transmembrane region" description="Helical" evidence="8">
    <location>
        <begin position="136"/>
        <end position="155"/>
    </location>
</feature>
<evidence type="ECO:0000256" key="3">
    <source>
        <dbReference type="ARBA" id="ARBA00022448"/>
    </source>
</evidence>
<feature type="transmembrane region" description="Helical" evidence="8">
    <location>
        <begin position="368"/>
        <end position="390"/>
    </location>
</feature>
<dbReference type="PANTHER" id="PTHR23502">
    <property type="entry name" value="MAJOR FACILITATOR SUPERFAMILY"/>
    <property type="match status" value="1"/>
</dbReference>
<dbReference type="Gene3D" id="1.20.1720.10">
    <property type="entry name" value="Multidrug resistance protein D"/>
    <property type="match status" value="1"/>
</dbReference>
<dbReference type="PRINTS" id="PR00173">
    <property type="entry name" value="EDTRNSPORT"/>
</dbReference>
<evidence type="ECO:0000256" key="8">
    <source>
        <dbReference type="SAM" id="Phobius"/>
    </source>
</evidence>
<evidence type="ECO:0000256" key="2">
    <source>
        <dbReference type="ARBA" id="ARBA00006236"/>
    </source>
</evidence>
<feature type="transmembrane region" description="Helical" evidence="8">
    <location>
        <begin position="167"/>
        <end position="185"/>
    </location>
</feature>
<dbReference type="GO" id="GO:1990961">
    <property type="term" value="P:xenobiotic detoxification by transmembrane export across the plasma membrane"/>
    <property type="evidence" value="ECO:0007669"/>
    <property type="project" value="InterPro"/>
</dbReference>
<evidence type="ECO:0000313" key="10">
    <source>
        <dbReference type="EMBL" id="SNV87112.1"/>
    </source>
</evidence>
<dbReference type="Proteomes" id="UP000215374">
    <property type="component" value="Chromosome 1"/>
</dbReference>
<evidence type="ECO:0000256" key="5">
    <source>
        <dbReference type="ARBA" id="ARBA00022692"/>
    </source>
</evidence>
<reference evidence="10 11" key="1">
    <citation type="submission" date="2017-06" db="EMBL/GenBank/DDBJ databases">
        <authorList>
            <consortium name="Pathogen Informatics"/>
        </authorList>
    </citation>
    <scope>NUCLEOTIDE SEQUENCE [LARGE SCALE GENOMIC DNA]</scope>
    <source>
        <strain evidence="10 11">NCTC13015</strain>
    </source>
</reference>
<evidence type="ECO:0000259" key="9">
    <source>
        <dbReference type="PROSITE" id="PS50850"/>
    </source>
</evidence>
<feature type="transmembrane region" description="Helical" evidence="8">
    <location>
        <begin position="106"/>
        <end position="124"/>
    </location>
</feature>
<dbReference type="InterPro" id="IPR020846">
    <property type="entry name" value="MFS_dom"/>
</dbReference>
<dbReference type="CDD" id="cd17320">
    <property type="entry name" value="MFS_MdfA_MDR_like"/>
    <property type="match status" value="1"/>
</dbReference>
<dbReference type="NCBIfam" id="TIGR00710">
    <property type="entry name" value="efflux_Bcr_CflA"/>
    <property type="match status" value="1"/>
</dbReference>
<comment type="similarity">
    <text evidence="2">Belongs to the major facilitator superfamily. Bcr/CmlA family.</text>
</comment>
<dbReference type="PANTHER" id="PTHR23502:SF132">
    <property type="entry name" value="POLYAMINE TRANSPORTER 2-RELATED"/>
    <property type="match status" value="1"/>
</dbReference>
<feature type="transmembrane region" description="Helical" evidence="8">
    <location>
        <begin position="79"/>
        <end position="100"/>
    </location>
</feature>
<keyword evidence="6 8" id="KW-1133">Transmembrane helix</keyword>
<keyword evidence="7 8" id="KW-0472">Membrane</keyword>
<dbReference type="GO" id="GO:0005886">
    <property type="term" value="C:plasma membrane"/>
    <property type="evidence" value="ECO:0007669"/>
    <property type="project" value="UniProtKB-SubCell"/>
</dbReference>
<feature type="transmembrane region" description="Helical" evidence="8">
    <location>
        <begin position="215"/>
        <end position="235"/>
    </location>
</feature>
<accession>A0A240AUK2</accession>
<dbReference type="GO" id="GO:0042910">
    <property type="term" value="F:xenobiotic transmembrane transporter activity"/>
    <property type="evidence" value="ECO:0007669"/>
    <property type="project" value="InterPro"/>
</dbReference>
<keyword evidence="3" id="KW-0813">Transport</keyword>
<evidence type="ECO:0000256" key="4">
    <source>
        <dbReference type="ARBA" id="ARBA00022475"/>
    </source>
</evidence>